<dbReference type="GO" id="GO:0050909">
    <property type="term" value="P:sensory perception of taste"/>
    <property type="evidence" value="ECO:0007669"/>
    <property type="project" value="InterPro"/>
</dbReference>
<sequence length="642" mass="74648">MTQQNMLSEVYSSLKPLFIVSHLTGVFIFRIDTKSSKIVTSIWNKIAVLTFYMIYIIGIYPYSKSELIQQLFFTNTSKASSFALIHLDHMMTVSSVFWIFLKREKFFKILLKLSEIDEHLMNLGVKIDYRDGKRKLNFALIFILFIQFFLTILSFLHQIFNHEKLEIFPVIYSFMVFINGVTMVTHFVVMMFNIASRFQNMNLCIKNSTENLLKIHSNIMECVENFNSVYGTLMMIFFGNLFIWCCISASLSIYVSKSDIQMTLGIFGSLIMACFALVLIIYAAEKILNARQKALKLLYIKLDAEPENAVEIFKIIMQIKHTSVGFSYVLDGKTLKISSMIPNNTDFVVDRNFVFESQGKNLEIGTVSNTYDTIDDIIERTTKKRLFILSSEAGAGKTVAFQQLTMRIKEKYPTKWVSYIDLKEHTMFYNASGDFEDLGGLLNNILGLSTKNEFEMKIFEELYRSGNVVLLWNGFDEISPTFNGFILDVLGNIHENSTNVQYVCTRPLYSGQLKFVSKYYPYQLIPFNNDEQIEFLTKFFQTQKVSSDKIEGYIKKVQSISERLKFNTPLMLKLIAEIHEYSDLFESENFYKIYEKFPQNLNYLAPKLRNLKPRFETFAIIIELLFSTKFELFSSKTYPIEI</sequence>
<dbReference type="OrthoDB" id="6353678at2759"/>
<dbReference type="GO" id="GO:0007635">
    <property type="term" value="P:chemosensory behavior"/>
    <property type="evidence" value="ECO:0007669"/>
    <property type="project" value="TreeGrafter"/>
</dbReference>
<evidence type="ECO:0000256" key="3">
    <source>
        <dbReference type="ARBA" id="ARBA00022692"/>
    </source>
</evidence>
<keyword evidence="5 8" id="KW-0472">Membrane</keyword>
<protein>
    <recommendedName>
        <fullName evidence="8">Gustatory receptor</fullName>
    </recommendedName>
</protein>
<dbReference type="InterPro" id="IPR013604">
    <property type="entry name" value="7TM_chemorcpt"/>
</dbReference>
<evidence type="ECO:0000256" key="7">
    <source>
        <dbReference type="ARBA" id="ARBA00023224"/>
    </source>
</evidence>
<evidence type="ECO:0000256" key="5">
    <source>
        <dbReference type="ARBA" id="ARBA00023136"/>
    </source>
</evidence>
<feature type="transmembrane region" description="Helical" evidence="8">
    <location>
        <begin position="229"/>
        <end position="254"/>
    </location>
</feature>
<dbReference type="AlphaFoldDB" id="A0A9N9WZF9"/>
<feature type="transmembrane region" description="Helical" evidence="8">
    <location>
        <begin position="136"/>
        <end position="159"/>
    </location>
</feature>
<feature type="transmembrane region" description="Helical" evidence="8">
    <location>
        <begin position="260"/>
        <end position="284"/>
    </location>
</feature>
<evidence type="ECO:0000256" key="2">
    <source>
        <dbReference type="ARBA" id="ARBA00022475"/>
    </source>
</evidence>
<organism evidence="9 10">
    <name type="scientific">Chironomus riparius</name>
    <dbReference type="NCBI Taxonomy" id="315576"/>
    <lineage>
        <taxon>Eukaryota</taxon>
        <taxon>Metazoa</taxon>
        <taxon>Ecdysozoa</taxon>
        <taxon>Arthropoda</taxon>
        <taxon>Hexapoda</taxon>
        <taxon>Insecta</taxon>
        <taxon>Pterygota</taxon>
        <taxon>Neoptera</taxon>
        <taxon>Endopterygota</taxon>
        <taxon>Diptera</taxon>
        <taxon>Nematocera</taxon>
        <taxon>Chironomoidea</taxon>
        <taxon>Chironomidae</taxon>
        <taxon>Chironominae</taxon>
        <taxon>Chironomus</taxon>
    </lineage>
</organism>
<keyword evidence="7 8" id="KW-0807">Transducer</keyword>
<feature type="transmembrane region" description="Helical" evidence="8">
    <location>
        <begin position="12"/>
        <end position="30"/>
    </location>
</feature>
<keyword evidence="6 8" id="KW-0675">Receptor</keyword>
<gene>
    <name evidence="9" type="ORF">CHIRRI_LOCUS14652</name>
</gene>
<dbReference type="Gene3D" id="3.40.50.300">
    <property type="entry name" value="P-loop containing nucleotide triphosphate hydrolases"/>
    <property type="match status" value="1"/>
</dbReference>
<dbReference type="GO" id="GO:0043025">
    <property type="term" value="C:neuronal cell body"/>
    <property type="evidence" value="ECO:0007669"/>
    <property type="project" value="TreeGrafter"/>
</dbReference>
<evidence type="ECO:0000256" key="4">
    <source>
        <dbReference type="ARBA" id="ARBA00022989"/>
    </source>
</evidence>
<reference evidence="9" key="2">
    <citation type="submission" date="2022-10" db="EMBL/GenBank/DDBJ databases">
        <authorList>
            <consortium name="ENA_rothamsted_submissions"/>
            <consortium name="culmorum"/>
            <person name="King R."/>
        </authorList>
    </citation>
    <scope>NUCLEOTIDE SEQUENCE</scope>
</reference>
<evidence type="ECO:0000313" key="9">
    <source>
        <dbReference type="EMBL" id="CAG9811845.1"/>
    </source>
</evidence>
<comment type="function">
    <text evidence="8">Gustatory receptor which mediates acceptance or avoidance behavior, depending on its substrates.</text>
</comment>
<comment type="subcellular location">
    <subcellularLocation>
        <location evidence="1 8">Cell membrane</location>
        <topology evidence="1 8">Multi-pass membrane protein</topology>
    </subcellularLocation>
</comment>
<dbReference type="GO" id="GO:0008049">
    <property type="term" value="P:male courtship behavior"/>
    <property type="evidence" value="ECO:0007669"/>
    <property type="project" value="TreeGrafter"/>
</dbReference>
<name>A0A9N9WZF9_9DIPT</name>
<reference evidence="9" key="1">
    <citation type="submission" date="2022-01" db="EMBL/GenBank/DDBJ databases">
        <authorList>
            <person name="King R."/>
        </authorList>
    </citation>
    <scope>NUCLEOTIDE SEQUENCE</scope>
</reference>
<dbReference type="GO" id="GO:0007165">
    <property type="term" value="P:signal transduction"/>
    <property type="evidence" value="ECO:0007669"/>
    <property type="project" value="UniProtKB-KW"/>
</dbReference>
<dbReference type="GO" id="GO:0005886">
    <property type="term" value="C:plasma membrane"/>
    <property type="evidence" value="ECO:0007669"/>
    <property type="project" value="UniProtKB-SubCell"/>
</dbReference>
<evidence type="ECO:0000313" key="10">
    <source>
        <dbReference type="Proteomes" id="UP001153620"/>
    </source>
</evidence>
<evidence type="ECO:0000256" key="8">
    <source>
        <dbReference type="RuleBase" id="RU363108"/>
    </source>
</evidence>
<evidence type="ECO:0000256" key="6">
    <source>
        <dbReference type="ARBA" id="ARBA00023170"/>
    </source>
</evidence>
<dbReference type="PANTHER" id="PTHR21143:SF133">
    <property type="entry name" value="GUSTATORY AND PHEROMONE RECEPTOR 32A-RELATED"/>
    <property type="match status" value="1"/>
</dbReference>
<comment type="similarity">
    <text evidence="8">Belongs to the insect chemoreceptor superfamily. Gustatory receptor (GR) family.</text>
</comment>
<accession>A0A9N9WZF9</accession>
<dbReference type="Proteomes" id="UP001153620">
    <property type="component" value="Chromosome 4"/>
</dbReference>
<keyword evidence="2 8" id="KW-1003">Cell membrane</keyword>
<dbReference type="Pfam" id="PF08395">
    <property type="entry name" value="7tm_7"/>
    <property type="match status" value="1"/>
</dbReference>
<dbReference type="GO" id="GO:0030424">
    <property type="term" value="C:axon"/>
    <property type="evidence" value="ECO:0007669"/>
    <property type="project" value="TreeGrafter"/>
</dbReference>
<keyword evidence="3 8" id="KW-0812">Transmembrane</keyword>
<feature type="transmembrane region" description="Helical" evidence="8">
    <location>
        <begin position="171"/>
        <end position="192"/>
    </location>
</feature>
<feature type="transmembrane region" description="Helical" evidence="8">
    <location>
        <begin position="42"/>
        <end position="62"/>
    </location>
</feature>
<dbReference type="InterPro" id="IPR027417">
    <property type="entry name" value="P-loop_NTPase"/>
</dbReference>
<keyword evidence="4 8" id="KW-1133">Transmembrane helix</keyword>
<feature type="transmembrane region" description="Helical" evidence="8">
    <location>
        <begin position="82"/>
        <end position="101"/>
    </location>
</feature>
<proteinExistence type="inferred from homology"/>
<dbReference type="EMBL" id="OU895880">
    <property type="protein sequence ID" value="CAG9811845.1"/>
    <property type="molecule type" value="Genomic_DNA"/>
</dbReference>
<dbReference type="SUPFAM" id="SSF52540">
    <property type="entry name" value="P-loop containing nucleoside triphosphate hydrolases"/>
    <property type="match status" value="1"/>
</dbReference>
<evidence type="ECO:0000256" key="1">
    <source>
        <dbReference type="ARBA" id="ARBA00004651"/>
    </source>
</evidence>
<dbReference type="GO" id="GO:0030425">
    <property type="term" value="C:dendrite"/>
    <property type="evidence" value="ECO:0007669"/>
    <property type="project" value="TreeGrafter"/>
</dbReference>
<keyword evidence="10" id="KW-1185">Reference proteome</keyword>
<dbReference type="PANTHER" id="PTHR21143">
    <property type="entry name" value="INVERTEBRATE GUSTATORY RECEPTOR"/>
    <property type="match status" value="1"/>
</dbReference>